<feature type="transmembrane region" description="Helical" evidence="2">
    <location>
        <begin position="6"/>
        <end position="25"/>
    </location>
</feature>
<feature type="region of interest" description="Disordered" evidence="1">
    <location>
        <begin position="83"/>
        <end position="132"/>
    </location>
</feature>
<dbReference type="EMBL" id="AVOT02009668">
    <property type="protein sequence ID" value="MBW0488573.1"/>
    <property type="molecule type" value="Genomic_DNA"/>
</dbReference>
<proteinExistence type="predicted"/>
<sequence length="265" mass="29190">MALGPFWFLAITMAICENLVLGLLWSFRSFGVLWSVGHGPWFTVCGGYWSPPGPKYAGASGGQWTKVHPYGLGPLRGSRTIKNLTSSSTSPSHPPAKRFQSHIIPSTPRTSQSTLATIPNSFPPALPSSSTARPALIPEVRPSPIHHSRNSPIVTSQQLQPVASSSGRGEELSPLPFPTAQVFQKKDHWTIQVTREDPNTASENQDAVARFFKTVDTNSREVIEYVNDGTIPGITFEKMAAKFSWYEEELVNDLKRNFDNLGRDN</sequence>
<evidence type="ECO:0000256" key="2">
    <source>
        <dbReference type="SAM" id="Phobius"/>
    </source>
</evidence>
<keyword evidence="2" id="KW-0472">Membrane</keyword>
<accession>A0A9Q3H1N9</accession>
<evidence type="ECO:0000256" key="1">
    <source>
        <dbReference type="SAM" id="MobiDB-lite"/>
    </source>
</evidence>
<dbReference type="AlphaFoldDB" id="A0A9Q3H1N9"/>
<name>A0A9Q3H1N9_9BASI</name>
<comment type="caution">
    <text evidence="3">The sequence shown here is derived from an EMBL/GenBank/DDBJ whole genome shotgun (WGS) entry which is preliminary data.</text>
</comment>
<keyword evidence="2" id="KW-1133">Transmembrane helix</keyword>
<evidence type="ECO:0000313" key="3">
    <source>
        <dbReference type="EMBL" id="MBW0488573.1"/>
    </source>
</evidence>
<evidence type="ECO:0000313" key="4">
    <source>
        <dbReference type="Proteomes" id="UP000765509"/>
    </source>
</evidence>
<gene>
    <name evidence="3" type="ORF">O181_028288</name>
</gene>
<keyword evidence="2" id="KW-0812">Transmembrane</keyword>
<keyword evidence="4" id="KW-1185">Reference proteome</keyword>
<dbReference type="Proteomes" id="UP000765509">
    <property type="component" value="Unassembled WGS sequence"/>
</dbReference>
<organism evidence="3 4">
    <name type="scientific">Austropuccinia psidii MF-1</name>
    <dbReference type="NCBI Taxonomy" id="1389203"/>
    <lineage>
        <taxon>Eukaryota</taxon>
        <taxon>Fungi</taxon>
        <taxon>Dikarya</taxon>
        <taxon>Basidiomycota</taxon>
        <taxon>Pucciniomycotina</taxon>
        <taxon>Pucciniomycetes</taxon>
        <taxon>Pucciniales</taxon>
        <taxon>Sphaerophragmiaceae</taxon>
        <taxon>Austropuccinia</taxon>
    </lineage>
</organism>
<reference evidence="3" key="1">
    <citation type="submission" date="2021-03" db="EMBL/GenBank/DDBJ databases">
        <title>Draft genome sequence of rust myrtle Austropuccinia psidii MF-1, a brazilian biotype.</title>
        <authorList>
            <person name="Quecine M.C."/>
            <person name="Pachon D.M.R."/>
            <person name="Bonatelli M.L."/>
            <person name="Correr F.H."/>
            <person name="Franceschini L.M."/>
            <person name="Leite T.F."/>
            <person name="Margarido G.R.A."/>
            <person name="Almeida C.A."/>
            <person name="Ferrarezi J.A."/>
            <person name="Labate C.A."/>
        </authorList>
    </citation>
    <scope>NUCLEOTIDE SEQUENCE</scope>
    <source>
        <strain evidence="3">MF-1</strain>
    </source>
</reference>
<feature type="compositionally biased region" description="Polar residues" evidence="1">
    <location>
        <begin position="103"/>
        <end position="120"/>
    </location>
</feature>
<protein>
    <submittedName>
        <fullName evidence="3">Uncharacterized protein</fullName>
    </submittedName>
</protein>